<protein>
    <submittedName>
        <fullName evidence="1">Uncharacterized protein</fullName>
    </submittedName>
</protein>
<reference evidence="1 2" key="1">
    <citation type="submission" date="2023-03" db="EMBL/GenBank/DDBJ databases">
        <title>Genome insight into feeding habits of ladybird beetles.</title>
        <authorList>
            <person name="Li H.-S."/>
            <person name="Huang Y.-H."/>
            <person name="Pang H."/>
        </authorList>
    </citation>
    <scope>NUCLEOTIDE SEQUENCE [LARGE SCALE GENOMIC DNA]</scope>
    <source>
        <strain evidence="1">SYSU_2023b</strain>
        <tissue evidence="1">Whole body</tissue>
    </source>
</reference>
<gene>
    <name evidence="1" type="ORF">WA026_001681</name>
</gene>
<dbReference type="Proteomes" id="UP001431783">
    <property type="component" value="Unassembled WGS sequence"/>
</dbReference>
<sequence length="73" mass="8617">MTVEKSIHENPKYFWKYFNVLKQDKGLPKEMRLEDVRSSDDSEIADLFKNNFSGVFKTSSPRDVSSNYKHKLD</sequence>
<dbReference type="EMBL" id="JARQZJ010000091">
    <property type="protein sequence ID" value="KAK9883505.1"/>
    <property type="molecule type" value="Genomic_DNA"/>
</dbReference>
<comment type="caution">
    <text evidence="1">The sequence shown here is derived from an EMBL/GenBank/DDBJ whole genome shotgun (WGS) entry which is preliminary data.</text>
</comment>
<keyword evidence="2" id="KW-1185">Reference proteome</keyword>
<evidence type="ECO:0000313" key="1">
    <source>
        <dbReference type="EMBL" id="KAK9883505.1"/>
    </source>
</evidence>
<evidence type="ECO:0000313" key="2">
    <source>
        <dbReference type="Proteomes" id="UP001431783"/>
    </source>
</evidence>
<organism evidence="1 2">
    <name type="scientific">Henosepilachna vigintioctopunctata</name>
    <dbReference type="NCBI Taxonomy" id="420089"/>
    <lineage>
        <taxon>Eukaryota</taxon>
        <taxon>Metazoa</taxon>
        <taxon>Ecdysozoa</taxon>
        <taxon>Arthropoda</taxon>
        <taxon>Hexapoda</taxon>
        <taxon>Insecta</taxon>
        <taxon>Pterygota</taxon>
        <taxon>Neoptera</taxon>
        <taxon>Endopterygota</taxon>
        <taxon>Coleoptera</taxon>
        <taxon>Polyphaga</taxon>
        <taxon>Cucujiformia</taxon>
        <taxon>Coccinelloidea</taxon>
        <taxon>Coccinellidae</taxon>
        <taxon>Epilachninae</taxon>
        <taxon>Epilachnini</taxon>
        <taxon>Henosepilachna</taxon>
    </lineage>
</organism>
<proteinExistence type="predicted"/>
<name>A0AAW1UU58_9CUCU</name>
<dbReference type="AlphaFoldDB" id="A0AAW1UU58"/>
<accession>A0AAW1UU58</accession>
<feature type="non-terminal residue" evidence="1">
    <location>
        <position position="73"/>
    </location>
</feature>